<evidence type="ECO:0000256" key="1">
    <source>
        <dbReference type="ARBA" id="ARBA00004651"/>
    </source>
</evidence>
<dbReference type="Proteomes" id="UP000035762">
    <property type="component" value="Unassembled WGS sequence"/>
</dbReference>
<feature type="transmembrane region" description="Helical" evidence="6">
    <location>
        <begin position="89"/>
        <end position="112"/>
    </location>
</feature>
<evidence type="ECO:0000256" key="6">
    <source>
        <dbReference type="SAM" id="Phobius"/>
    </source>
</evidence>
<evidence type="ECO:0000256" key="5">
    <source>
        <dbReference type="ARBA" id="ARBA00023136"/>
    </source>
</evidence>
<keyword evidence="3 6" id="KW-0812">Transmembrane</keyword>
<proteinExistence type="predicted"/>
<keyword evidence="5 6" id="KW-0472">Membrane</keyword>
<feature type="domain" description="Copper resistance protein D" evidence="7">
    <location>
        <begin position="196"/>
        <end position="303"/>
    </location>
</feature>
<dbReference type="AlphaFoldDB" id="A0A090MFZ5"/>
<evidence type="ECO:0000313" key="8">
    <source>
        <dbReference type="EMBL" id="CEG06635.1"/>
    </source>
</evidence>
<dbReference type="EMBL" id="CCAZ020000001">
    <property type="protein sequence ID" value="CEG06635.1"/>
    <property type="molecule type" value="Genomic_DNA"/>
</dbReference>
<evidence type="ECO:0000256" key="3">
    <source>
        <dbReference type="ARBA" id="ARBA00022692"/>
    </source>
</evidence>
<dbReference type="STRING" id="1035.BN961_00005"/>
<comment type="caution">
    <text evidence="8">The sequence shown here is derived from an EMBL/GenBank/DDBJ whole genome shotgun (WGS) entry which is preliminary data.</text>
</comment>
<feature type="transmembrane region" description="Helical" evidence="6">
    <location>
        <begin position="12"/>
        <end position="34"/>
    </location>
</feature>
<dbReference type="RefSeq" id="WP_048755465.1">
    <property type="nucleotide sequence ID" value="NZ_CCAZ020000001.1"/>
</dbReference>
<dbReference type="InterPro" id="IPR047689">
    <property type="entry name" value="CopD"/>
</dbReference>
<sequence>MIEVGLIIARFLHYLATTTLAGLSLFPLYAYAGAEPEVLGRWRQRWLLWTAVAALFSGLCWFVFAAANMSGSIVDLADAETVWAVIHDTGFGAVWTLRMLLAALTVGVAVRGLRSKMAVHHQNWMMPLLAAVLLASLAGTGHTQIEEGWAGVMHIVADAAHLLAAGAWLGGLIPLALILHRYLGMGLSGGPKDIDRILIRFSGMGYLAVAALIGSGLVNGWFLIGSLSGLLNTPYGQILLGKLALFGGMLALAVANRFWLVPSMGRVRTDAVEGLTRSSTRLRNHVLGEQVLGWMVLLAVSILGTMQPAVG</sequence>
<dbReference type="PANTHER" id="PTHR34820:SF4">
    <property type="entry name" value="INNER MEMBRANE PROTEIN YEBZ"/>
    <property type="match status" value="1"/>
</dbReference>
<dbReference type="Pfam" id="PF05425">
    <property type="entry name" value="CopD"/>
    <property type="match status" value="1"/>
</dbReference>
<dbReference type="GO" id="GO:0005886">
    <property type="term" value="C:plasma membrane"/>
    <property type="evidence" value="ECO:0007669"/>
    <property type="project" value="UniProtKB-SubCell"/>
</dbReference>
<accession>A0A090MFZ5</accession>
<gene>
    <name evidence="8" type="primary">copD_1</name>
    <name evidence="8" type="ORF">BN961_00005</name>
</gene>
<dbReference type="InterPro" id="IPR008457">
    <property type="entry name" value="Cu-R_CopD_dom"/>
</dbReference>
<feature type="transmembrane region" description="Helical" evidence="6">
    <location>
        <begin position="204"/>
        <end position="224"/>
    </location>
</feature>
<evidence type="ECO:0000256" key="2">
    <source>
        <dbReference type="ARBA" id="ARBA00022475"/>
    </source>
</evidence>
<keyword evidence="4 6" id="KW-1133">Transmembrane helix</keyword>
<dbReference type="GO" id="GO:0006825">
    <property type="term" value="P:copper ion transport"/>
    <property type="evidence" value="ECO:0007669"/>
    <property type="project" value="InterPro"/>
</dbReference>
<protein>
    <submittedName>
        <fullName evidence="8">Copper resistance protein D</fullName>
    </submittedName>
</protein>
<feature type="transmembrane region" description="Helical" evidence="6">
    <location>
        <begin position="162"/>
        <end position="183"/>
    </location>
</feature>
<evidence type="ECO:0000313" key="9">
    <source>
        <dbReference type="Proteomes" id="UP000035762"/>
    </source>
</evidence>
<feature type="transmembrane region" description="Helical" evidence="6">
    <location>
        <begin position="124"/>
        <end position="142"/>
    </location>
</feature>
<comment type="subcellular location">
    <subcellularLocation>
        <location evidence="1">Cell membrane</location>
        <topology evidence="1">Multi-pass membrane protein</topology>
    </subcellularLocation>
</comment>
<dbReference type="PANTHER" id="PTHR34820">
    <property type="entry name" value="INNER MEMBRANE PROTEIN YEBZ"/>
    <property type="match status" value="1"/>
</dbReference>
<dbReference type="OrthoDB" id="8141337at2"/>
<evidence type="ECO:0000259" key="7">
    <source>
        <dbReference type="Pfam" id="PF05425"/>
    </source>
</evidence>
<keyword evidence="9" id="KW-1185">Reference proteome</keyword>
<dbReference type="InterPro" id="IPR032694">
    <property type="entry name" value="CopC/D"/>
</dbReference>
<feature type="transmembrane region" description="Helical" evidence="6">
    <location>
        <begin position="291"/>
        <end position="310"/>
    </location>
</feature>
<name>A0A090MFZ5_AFIFE</name>
<feature type="transmembrane region" description="Helical" evidence="6">
    <location>
        <begin position="236"/>
        <end position="259"/>
    </location>
</feature>
<organism evidence="8 9">
    <name type="scientific">Afipia felis</name>
    <name type="common">Cat scratch disease bacillus</name>
    <dbReference type="NCBI Taxonomy" id="1035"/>
    <lineage>
        <taxon>Bacteria</taxon>
        <taxon>Pseudomonadati</taxon>
        <taxon>Pseudomonadota</taxon>
        <taxon>Alphaproteobacteria</taxon>
        <taxon>Hyphomicrobiales</taxon>
        <taxon>Nitrobacteraceae</taxon>
        <taxon>Afipia</taxon>
    </lineage>
</organism>
<feature type="transmembrane region" description="Helical" evidence="6">
    <location>
        <begin position="46"/>
        <end position="69"/>
    </location>
</feature>
<keyword evidence="2" id="KW-1003">Cell membrane</keyword>
<dbReference type="NCBIfam" id="NF033808">
    <property type="entry name" value="copper_CopD"/>
    <property type="match status" value="1"/>
</dbReference>
<reference evidence="8 9" key="1">
    <citation type="journal article" date="2014" name="Genome Announc.">
        <title>Genome Sequence of Afipia felis Strain 76713, Isolated in Hospital Water Using an Amoeba Co-Culture Procedure.</title>
        <authorList>
            <person name="Benamar S."/>
            <person name="La Scola B."/>
            <person name="Croce O."/>
        </authorList>
    </citation>
    <scope>NUCLEOTIDE SEQUENCE [LARGE SCALE GENOMIC DNA]</scope>
    <source>
        <strain evidence="8 9">76713</strain>
    </source>
</reference>
<evidence type="ECO:0000256" key="4">
    <source>
        <dbReference type="ARBA" id="ARBA00022989"/>
    </source>
</evidence>